<dbReference type="RefSeq" id="WP_106533618.1">
    <property type="nucleotide sequence ID" value="NZ_PYAT01000007.1"/>
</dbReference>
<evidence type="ECO:0000256" key="1">
    <source>
        <dbReference type="SAM" id="Phobius"/>
    </source>
</evidence>
<dbReference type="Proteomes" id="UP000242682">
    <property type="component" value="Unassembled WGS sequence"/>
</dbReference>
<feature type="transmembrane region" description="Helical" evidence="1">
    <location>
        <begin position="271"/>
        <end position="291"/>
    </location>
</feature>
<proteinExistence type="predicted"/>
<dbReference type="InterPro" id="IPR011646">
    <property type="entry name" value="KAP_P-loop"/>
</dbReference>
<dbReference type="OrthoDB" id="88903at2"/>
<sequence length="616" mass="71162">MAFESSDNYKVIIGEGQPVRYLIHTFSGPWLKWQTGREGSFQLASTDPLGTPVDYSMLPTPETAVFEPESRTFSWTPRSIHTGETKKFEFQAASGDATYKFQVLITIEEVRDTPTRQQHAQALTRFLMDKRLHSPLVIGVYNDWGEGRSAFLNLIEIEITKANKNVDTLHPRQSKRFHVVRFDASEYDDQEKIWLALLKQLFNKYQEQHGNKAKLAYWKYVLLTIVRERKITLLLALLLSALIFLAIRFVINLPVTVAPGTAVTGGVLASILLGLTPFVYAFITIVAFPAFKRTSILFIKPTYDELKTKIKYPTYRDRLGARVEVIESLNALINVWLSKTSDKVVVMVDHIDNCSEESIVEFFEALELFNTNTDYEQINFIIPMNPAPVRLALAARNLHRLEVGQPGIRDKIALGHEILESCVTFPYTMPPITDHSDTIHKFLPPYDSHWTERDRMDIGEDAFLYDERDKLVLTELLNTLNVSYRPIKTAEVKRIVEFLLLAKEKWKTAKELNRYGNVDLLEFRHEFISWFFLEYFFPDHTEHIITYLKLNKEDMLNSSFMELIAIAYPIRPSEENFDLETLFVFLKDLPLNFKAQEYIQISHRISKSIIPRNSGG</sequence>
<name>A0A2P8GQN2_9BACL</name>
<keyword evidence="1" id="KW-0472">Membrane</keyword>
<accession>A0A2P8GQN2</accession>
<keyword evidence="1" id="KW-0812">Transmembrane</keyword>
<feature type="transmembrane region" description="Helical" evidence="1">
    <location>
        <begin position="231"/>
        <end position="251"/>
    </location>
</feature>
<evidence type="ECO:0000313" key="4">
    <source>
        <dbReference type="Proteomes" id="UP000242682"/>
    </source>
</evidence>
<dbReference type="EMBL" id="PYAT01000007">
    <property type="protein sequence ID" value="PSL36245.1"/>
    <property type="molecule type" value="Genomic_DNA"/>
</dbReference>
<dbReference type="PANTHER" id="PTHR22674">
    <property type="entry name" value="NTPASE, KAP FAMILY P-LOOP DOMAIN-CONTAINING 1"/>
    <property type="match status" value="1"/>
</dbReference>
<dbReference type="InterPro" id="IPR052754">
    <property type="entry name" value="NTPase_KAP_P-loop"/>
</dbReference>
<feature type="domain" description="KAP NTPase" evidence="2">
    <location>
        <begin position="118"/>
        <end position="431"/>
    </location>
</feature>
<dbReference type="PANTHER" id="PTHR22674:SF6">
    <property type="entry name" value="NTPASE KAP FAMILY P-LOOP DOMAIN-CONTAINING PROTEIN 1"/>
    <property type="match status" value="1"/>
</dbReference>
<keyword evidence="1" id="KW-1133">Transmembrane helix</keyword>
<protein>
    <submittedName>
        <fullName evidence="3">KAP-like P-loop domain-containing protein</fullName>
    </submittedName>
</protein>
<dbReference type="Pfam" id="PF07693">
    <property type="entry name" value="KAP_NTPase"/>
    <property type="match status" value="1"/>
</dbReference>
<reference evidence="3 4" key="1">
    <citation type="submission" date="2018-03" db="EMBL/GenBank/DDBJ databases">
        <title>Genomic Encyclopedia of Type Strains, Phase III (KMG-III): the genomes of soil and plant-associated and newly described type strains.</title>
        <authorList>
            <person name="Whitman W."/>
        </authorList>
    </citation>
    <scope>NUCLEOTIDE SEQUENCE [LARGE SCALE GENOMIC DNA]</scope>
    <source>
        <strain evidence="3 4">CGMCC 1.12259</strain>
    </source>
</reference>
<evidence type="ECO:0000259" key="2">
    <source>
        <dbReference type="Pfam" id="PF07693"/>
    </source>
</evidence>
<keyword evidence="4" id="KW-1185">Reference proteome</keyword>
<organism evidence="3 4">
    <name type="scientific">Planomicrobium soli</name>
    <dbReference type="NCBI Taxonomy" id="1176648"/>
    <lineage>
        <taxon>Bacteria</taxon>
        <taxon>Bacillati</taxon>
        <taxon>Bacillota</taxon>
        <taxon>Bacilli</taxon>
        <taxon>Bacillales</taxon>
        <taxon>Caryophanaceae</taxon>
        <taxon>Planomicrobium</taxon>
    </lineage>
</organism>
<gene>
    <name evidence="3" type="ORF">B0H99_10766</name>
</gene>
<dbReference type="AlphaFoldDB" id="A0A2P8GQN2"/>
<evidence type="ECO:0000313" key="3">
    <source>
        <dbReference type="EMBL" id="PSL36245.1"/>
    </source>
</evidence>
<comment type="caution">
    <text evidence="3">The sequence shown here is derived from an EMBL/GenBank/DDBJ whole genome shotgun (WGS) entry which is preliminary data.</text>
</comment>